<evidence type="ECO:0000313" key="3">
    <source>
        <dbReference type="Proteomes" id="UP001501588"/>
    </source>
</evidence>
<keyword evidence="1" id="KW-1133">Transmembrane helix</keyword>
<protein>
    <submittedName>
        <fullName evidence="2">YggT family protein</fullName>
    </submittedName>
</protein>
<feature type="transmembrane region" description="Helical" evidence="1">
    <location>
        <begin position="74"/>
        <end position="93"/>
    </location>
</feature>
<reference evidence="3" key="1">
    <citation type="journal article" date="2019" name="Int. J. Syst. Evol. Microbiol.">
        <title>The Global Catalogue of Microorganisms (GCM) 10K type strain sequencing project: providing services to taxonomists for standard genome sequencing and annotation.</title>
        <authorList>
            <consortium name="The Broad Institute Genomics Platform"/>
            <consortium name="The Broad Institute Genome Sequencing Center for Infectious Disease"/>
            <person name="Wu L."/>
            <person name="Ma J."/>
        </authorList>
    </citation>
    <scope>NUCLEOTIDE SEQUENCE [LARGE SCALE GENOMIC DNA]</scope>
    <source>
        <strain evidence="3">JCM 9933</strain>
    </source>
</reference>
<feature type="transmembrane region" description="Helical" evidence="1">
    <location>
        <begin position="17"/>
        <end position="37"/>
    </location>
</feature>
<dbReference type="Pfam" id="PF02325">
    <property type="entry name" value="CCB3_YggT"/>
    <property type="match status" value="1"/>
</dbReference>
<name>A0ABP3PYG5_9PROT</name>
<keyword evidence="1" id="KW-0812">Transmembrane</keyword>
<proteinExistence type="predicted"/>
<comment type="caution">
    <text evidence="2">The sequence shown here is derived from an EMBL/GenBank/DDBJ whole genome shotgun (WGS) entry which is preliminary data.</text>
</comment>
<dbReference type="EMBL" id="BAAAFZ010000011">
    <property type="protein sequence ID" value="GAA0575764.1"/>
    <property type="molecule type" value="Genomic_DNA"/>
</dbReference>
<dbReference type="InterPro" id="IPR003425">
    <property type="entry name" value="CCB3/YggT"/>
</dbReference>
<sequence>MYLLDAVFFLIKALLDLLWWAVLLAAIVQTLIAFNVLDTRNRVVWTIADFLYRVTEPLFRRVRGFLPNLGGIDLSPLIVLLLITATSILVNAVQRQMMMAGVYV</sequence>
<organism evidence="2 3">
    <name type="scientific">Craurococcus roseus</name>
    <dbReference type="NCBI Taxonomy" id="77585"/>
    <lineage>
        <taxon>Bacteria</taxon>
        <taxon>Pseudomonadati</taxon>
        <taxon>Pseudomonadota</taxon>
        <taxon>Alphaproteobacteria</taxon>
        <taxon>Acetobacterales</taxon>
        <taxon>Acetobacteraceae</taxon>
        <taxon>Craurococcus</taxon>
    </lineage>
</organism>
<keyword evidence="1" id="KW-0472">Membrane</keyword>
<evidence type="ECO:0000256" key="1">
    <source>
        <dbReference type="SAM" id="Phobius"/>
    </source>
</evidence>
<evidence type="ECO:0000313" key="2">
    <source>
        <dbReference type="EMBL" id="GAA0575764.1"/>
    </source>
</evidence>
<keyword evidence="3" id="KW-1185">Reference proteome</keyword>
<accession>A0ABP3PYG5</accession>
<dbReference type="Proteomes" id="UP001501588">
    <property type="component" value="Unassembled WGS sequence"/>
</dbReference>
<gene>
    <name evidence="2" type="ORF">GCM10009416_13070</name>
</gene>
<dbReference type="RefSeq" id="WP_343894383.1">
    <property type="nucleotide sequence ID" value="NZ_BAAAFZ010000011.1"/>
</dbReference>